<name>A0ABW8FXE7_9GAMM</name>
<dbReference type="EMBL" id="JBIXKD010000007">
    <property type="protein sequence ID" value="MFJ5321472.1"/>
    <property type="molecule type" value="Genomic_DNA"/>
</dbReference>
<comment type="caution">
    <text evidence="1">The sequence shown here is derived from an EMBL/GenBank/DDBJ whole genome shotgun (WGS) entry which is preliminary data.</text>
</comment>
<dbReference type="Proteomes" id="UP001617714">
    <property type="component" value="Unassembled WGS sequence"/>
</dbReference>
<reference evidence="1 2" key="1">
    <citation type="submission" date="2024-10" db="EMBL/GenBank/DDBJ databases">
        <authorList>
            <person name="Lu C.-H."/>
        </authorList>
    </citation>
    <scope>NUCLEOTIDE SEQUENCE [LARGE SCALE GENOMIC DNA]</scope>
    <source>
        <strain evidence="1 2">22QBSP01-2</strain>
    </source>
</reference>
<gene>
    <name evidence="1" type="ORF">ACIPSN_08860</name>
</gene>
<organism evidence="1 2">
    <name type="scientific">Pectobacterium parvum</name>
    <dbReference type="NCBI Taxonomy" id="2778550"/>
    <lineage>
        <taxon>Bacteria</taxon>
        <taxon>Pseudomonadati</taxon>
        <taxon>Pseudomonadota</taxon>
        <taxon>Gammaproteobacteria</taxon>
        <taxon>Enterobacterales</taxon>
        <taxon>Pectobacteriaceae</taxon>
        <taxon>Pectobacterium</taxon>
    </lineage>
</organism>
<proteinExistence type="predicted"/>
<keyword evidence="2" id="KW-1185">Reference proteome</keyword>
<sequence>METPDFCGVKSDGYARLFDFLSETGVALYTGVTGGRVIHFVKDIHPVD</sequence>
<evidence type="ECO:0000313" key="1">
    <source>
        <dbReference type="EMBL" id="MFJ5321472.1"/>
    </source>
</evidence>
<dbReference type="RefSeq" id="WP_225969788.1">
    <property type="nucleotide sequence ID" value="NZ_CP046377.1"/>
</dbReference>
<protein>
    <submittedName>
        <fullName evidence="1">Uncharacterized protein</fullName>
    </submittedName>
</protein>
<evidence type="ECO:0000313" key="2">
    <source>
        <dbReference type="Proteomes" id="UP001617714"/>
    </source>
</evidence>
<accession>A0ABW8FXE7</accession>
<dbReference type="GeneID" id="90773070"/>